<proteinExistence type="predicted"/>
<evidence type="ECO:0000256" key="6">
    <source>
        <dbReference type="SAM" id="Phobius"/>
    </source>
</evidence>
<dbReference type="KEGG" id="sawl:NGM29_12815"/>
<dbReference type="InterPro" id="IPR018383">
    <property type="entry name" value="UPF0324_pro"/>
</dbReference>
<keyword evidence="8" id="KW-1185">Reference proteome</keyword>
<protein>
    <submittedName>
        <fullName evidence="7">Sulfate exporter family transporter</fullName>
    </submittedName>
</protein>
<evidence type="ECO:0000313" key="8">
    <source>
        <dbReference type="Proteomes" id="UP001056855"/>
    </source>
</evidence>
<feature type="transmembrane region" description="Helical" evidence="6">
    <location>
        <begin position="32"/>
        <end position="51"/>
    </location>
</feature>
<reference evidence="7" key="1">
    <citation type="submission" date="2022-06" db="EMBL/GenBank/DDBJ databases">
        <title>Diverse halophilic archaea isolated from saline environments.</title>
        <authorList>
            <person name="Cui H.-L."/>
        </authorList>
    </citation>
    <scope>NUCLEOTIDE SEQUENCE</scope>
    <source>
        <strain evidence="7">WLHS1</strain>
    </source>
</reference>
<dbReference type="RefSeq" id="WP_254156663.1">
    <property type="nucleotide sequence ID" value="NZ_CP100355.1"/>
</dbReference>
<evidence type="ECO:0000313" key="7">
    <source>
        <dbReference type="EMBL" id="UTF52661.1"/>
    </source>
</evidence>
<feature type="transmembrane region" description="Helical" evidence="6">
    <location>
        <begin position="119"/>
        <end position="139"/>
    </location>
</feature>
<evidence type="ECO:0000256" key="5">
    <source>
        <dbReference type="ARBA" id="ARBA00023136"/>
    </source>
</evidence>
<evidence type="ECO:0000256" key="1">
    <source>
        <dbReference type="ARBA" id="ARBA00004651"/>
    </source>
</evidence>
<keyword evidence="5 6" id="KW-0472">Membrane</keyword>
<sequence>MSPVGNRVLPGLVVLAVLGILARVVGDATVVNPLVVAIVLGVLVAVFVGVPSWAEPGVRRYKLLLETGIVLLGASLAVDQLVATGPVIVVLAVAVIAVGVGFTEVIGRLLGIGRELRPLLAAGGSVCGVSAVVAVGSSIDSDESAITYAAGTILLFDAVTLVAFPIAGSLLGVPDRLFGVWAGLSLFSTGPAAAVGFSMSETAGQWATVTKLIRNTFIGVLAVAYTVYHVTDAERTNVSQVWSRFPKFLVGFVLVALLANLDVLDESARASISLASDWLFTLAFVGLGIDLNPRQFRTTGLRPVAVVLAQFVTVTVLVYLAVVTLL</sequence>
<dbReference type="PANTHER" id="PTHR30106">
    <property type="entry name" value="INNER MEMBRANE PROTEIN YEIH-RELATED"/>
    <property type="match status" value="1"/>
</dbReference>
<feature type="transmembrane region" description="Helical" evidence="6">
    <location>
        <begin position="270"/>
        <end position="289"/>
    </location>
</feature>
<evidence type="ECO:0000256" key="2">
    <source>
        <dbReference type="ARBA" id="ARBA00022475"/>
    </source>
</evidence>
<feature type="transmembrane region" description="Helical" evidence="6">
    <location>
        <begin position="301"/>
        <end position="322"/>
    </location>
</feature>
<keyword evidence="3 6" id="KW-0812">Transmembrane</keyword>
<accession>A0A9E7SV53</accession>
<feature type="transmembrane region" description="Helical" evidence="6">
    <location>
        <begin position="88"/>
        <end position="107"/>
    </location>
</feature>
<keyword evidence="4 6" id="KW-1133">Transmembrane helix</keyword>
<feature type="transmembrane region" description="Helical" evidence="6">
    <location>
        <begin position="145"/>
        <end position="166"/>
    </location>
</feature>
<dbReference type="GeneID" id="73290943"/>
<feature type="transmembrane region" description="Helical" evidence="6">
    <location>
        <begin position="212"/>
        <end position="228"/>
    </location>
</feature>
<evidence type="ECO:0000256" key="3">
    <source>
        <dbReference type="ARBA" id="ARBA00022692"/>
    </source>
</evidence>
<feature type="transmembrane region" description="Helical" evidence="6">
    <location>
        <begin position="178"/>
        <end position="200"/>
    </location>
</feature>
<organism evidence="7 8">
    <name type="scientific">Natronosalvus rutilus</name>
    <dbReference type="NCBI Taxonomy" id="2953753"/>
    <lineage>
        <taxon>Archaea</taxon>
        <taxon>Methanobacteriati</taxon>
        <taxon>Methanobacteriota</taxon>
        <taxon>Stenosarchaea group</taxon>
        <taxon>Halobacteria</taxon>
        <taxon>Halobacteriales</taxon>
        <taxon>Natrialbaceae</taxon>
        <taxon>Natronosalvus</taxon>
    </lineage>
</organism>
<keyword evidence="2" id="KW-1003">Cell membrane</keyword>
<comment type="subcellular location">
    <subcellularLocation>
        <location evidence="1">Cell membrane</location>
        <topology evidence="1">Multi-pass membrane protein</topology>
    </subcellularLocation>
</comment>
<dbReference type="AlphaFoldDB" id="A0A9E7SV53"/>
<name>A0A9E7SV53_9EURY</name>
<dbReference type="Pfam" id="PF03601">
    <property type="entry name" value="Cons_hypoth698"/>
    <property type="match status" value="1"/>
</dbReference>
<dbReference type="Proteomes" id="UP001056855">
    <property type="component" value="Chromosome"/>
</dbReference>
<feature type="transmembrane region" description="Helical" evidence="6">
    <location>
        <begin position="248"/>
        <end position="264"/>
    </location>
</feature>
<gene>
    <name evidence="7" type="ORF">NGM29_12815</name>
</gene>
<dbReference type="GO" id="GO:0005886">
    <property type="term" value="C:plasma membrane"/>
    <property type="evidence" value="ECO:0007669"/>
    <property type="project" value="UniProtKB-SubCell"/>
</dbReference>
<dbReference type="PANTHER" id="PTHR30106:SF1">
    <property type="entry name" value="UPF0324 MEMBRANE PROTEIN FN0533"/>
    <property type="match status" value="1"/>
</dbReference>
<dbReference type="EMBL" id="CP100355">
    <property type="protein sequence ID" value="UTF52661.1"/>
    <property type="molecule type" value="Genomic_DNA"/>
</dbReference>
<evidence type="ECO:0000256" key="4">
    <source>
        <dbReference type="ARBA" id="ARBA00022989"/>
    </source>
</evidence>